<proteinExistence type="inferred from homology"/>
<evidence type="ECO:0000256" key="1">
    <source>
        <dbReference type="ARBA" id="ARBA00006525"/>
    </source>
</evidence>
<keyword evidence="5" id="KW-1185">Reference proteome</keyword>
<accession>A0A2Z2H8B0</accession>
<protein>
    <submittedName>
        <fullName evidence="4">DNA protecting protein DprA</fullName>
    </submittedName>
</protein>
<feature type="domain" description="Smf/DprA SLOG" evidence="2">
    <location>
        <begin position="81"/>
        <end position="290"/>
    </location>
</feature>
<evidence type="ECO:0000259" key="2">
    <source>
        <dbReference type="Pfam" id="PF02481"/>
    </source>
</evidence>
<feature type="domain" description="DprA winged helix" evidence="3">
    <location>
        <begin position="325"/>
        <end position="373"/>
    </location>
</feature>
<comment type="similarity">
    <text evidence="1">Belongs to the DprA/Smf family.</text>
</comment>
<dbReference type="Pfam" id="PF02481">
    <property type="entry name" value="DNA_processg_A"/>
    <property type="match status" value="1"/>
</dbReference>
<dbReference type="InterPro" id="IPR036388">
    <property type="entry name" value="WH-like_DNA-bd_sf"/>
</dbReference>
<dbReference type="SUPFAM" id="SSF102405">
    <property type="entry name" value="MCP/YpsA-like"/>
    <property type="match status" value="1"/>
</dbReference>
<name>A0A2Z2H8B0_9GAMM</name>
<evidence type="ECO:0000313" key="4">
    <source>
        <dbReference type="EMBL" id="ARS53156.1"/>
    </source>
</evidence>
<dbReference type="KEGG" id="kus:B9G99_09910"/>
<evidence type="ECO:0000313" key="5">
    <source>
        <dbReference type="Proteomes" id="UP000250025"/>
    </source>
</evidence>
<dbReference type="InterPro" id="IPR003488">
    <property type="entry name" value="DprA"/>
</dbReference>
<sequence length="379" mass="41253">MTQPAMSHEWLALSMLPRVGARRLQALRQAAPDWPEGWLARLPSEAAQLMRHYLQMPGQGPLHARVNAAMAWLDQGPQHHLLTPDHPAWPAMLEELPDPPPALWAWGALEALSLPALAIVGTRRPTREGQDNAWRFARGMVGAGYSVISGLALGVDGCAHHGALEARGATVAVLGCGVDVLYPRTHARLRQQLLDQGGLLLSEHPPGTRAHPQHFPRRNRIITGLSLGVLVVEAAMASGSLVSARLAMEQNREVFALPGSLHNPQARGCLWLIREGARLVTSLEEILQELPERQWGVALPTSEDEPSHASAHETGVSNAAQVRCPEDPLWQSLEETPVPVDVLIERTGESVTTLQSRLLMLELDGWAAQVAGGWVRRLA</sequence>
<dbReference type="NCBIfam" id="TIGR00732">
    <property type="entry name" value="dprA"/>
    <property type="match status" value="1"/>
</dbReference>
<dbReference type="PANTHER" id="PTHR43022:SF1">
    <property type="entry name" value="PROTEIN SMF"/>
    <property type="match status" value="1"/>
</dbReference>
<gene>
    <name evidence="4" type="ORF">B9G99_09910</name>
</gene>
<dbReference type="Pfam" id="PF17782">
    <property type="entry name" value="WHD_DprA"/>
    <property type="match status" value="1"/>
</dbReference>
<dbReference type="RefSeq" id="WP_227875776.1">
    <property type="nucleotide sequence ID" value="NZ_CP021323.1"/>
</dbReference>
<evidence type="ECO:0000259" key="3">
    <source>
        <dbReference type="Pfam" id="PF17782"/>
    </source>
</evidence>
<dbReference type="InterPro" id="IPR041614">
    <property type="entry name" value="DprA_WH"/>
</dbReference>
<dbReference type="Gene3D" id="3.40.50.450">
    <property type="match status" value="1"/>
</dbReference>
<organism evidence="4 5">
    <name type="scientific">Kushneria konosiri</name>
    <dbReference type="NCBI Taxonomy" id="698828"/>
    <lineage>
        <taxon>Bacteria</taxon>
        <taxon>Pseudomonadati</taxon>
        <taxon>Pseudomonadota</taxon>
        <taxon>Gammaproteobacteria</taxon>
        <taxon>Oceanospirillales</taxon>
        <taxon>Halomonadaceae</taxon>
        <taxon>Kushneria</taxon>
    </lineage>
</organism>
<dbReference type="InterPro" id="IPR057666">
    <property type="entry name" value="DrpA_SLOG"/>
</dbReference>
<reference evidence="4 5" key="1">
    <citation type="journal article" date="2017" name="Int. J. Syst. Evol. Microbiol.">
        <title>Kushneria konosiri sp. nov., isolated from the Korean salt-fermented seafood Daemi-jeot.</title>
        <authorList>
            <person name="Yun J.H."/>
            <person name="Park S.K."/>
            <person name="Lee J.Y."/>
            <person name="Jung M.J."/>
            <person name="Bae J.W."/>
        </authorList>
    </citation>
    <scope>NUCLEOTIDE SEQUENCE [LARGE SCALE GENOMIC DNA]</scope>
    <source>
        <strain evidence="4 5">X49</strain>
    </source>
</reference>
<dbReference type="GO" id="GO:0009294">
    <property type="term" value="P:DNA-mediated transformation"/>
    <property type="evidence" value="ECO:0007669"/>
    <property type="project" value="InterPro"/>
</dbReference>
<dbReference type="AlphaFoldDB" id="A0A2Z2H8B0"/>
<dbReference type="Proteomes" id="UP000250025">
    <property type="component" value="Chromosome"/>
</dbReference>
<dbReference type="Gene3D" id="1.10.10.10">
    <property type="entry name" value="Winged helix-like DNA-binding domain superfamily/Winged helix DNA-binding domain"/>
    <property type="match status" value="1"/>
</dbReference>
<dbReference type="EMBL" id="CP021323">
    <property type="protein sequence ID" value="ARS53156.1"/>
    <property type="molecule type" value="Genomic_DNA"/>
</dbReference>
<dbReference type="PANTHER" id="PTHR43022">
    <property type="entry name" value="PROTEIN SMF"/>
    <property type="match status" value="1"/>
</dbReference>